<protein>
    <recommendedName>
        <fullName evidence="1">HNH domain-containing protein</fullName>
    </recommendedName>
</protein>
<dbReference type="GO" id="GO:0004519">
    <property type="term" value="F:endonuclease activity"/>
    <property type="evidence" value="ECO:0007669"/>
    <property type="project" value="InterPro"/>
</dbReference>
<dbReference type="CDD" id="cd00085">
    <property type="entry name" value="HNHc"/>
    <property type="match status" value="1"/>
</dbReference>
<dbReference type="InterPro" id="IPR002711">
    <property type="entry name" value="HNH"/>
</dbReference>
<dbReference type="GO" id="GO:0003676">
    <property type="term" value="F:nucleic acid binding"/>
    <property type="evidence" value="ECO:0007669"/>
    <property type="project" value="InterPro"/>
</dbReference>
<sequence length="394" mass="46846">MKVSDVLQSDNINQLFFIFFNLSNSRKENTFLVKSSYKESKLADYKLNDSVYESNNELMSKYTQINLKYRSFKHYKLIENDLNMDREVFLHNIYKNIQKIRLTIDNETFERSLYLGLFAFRGSPDFKTNFYSVDLLKCNNFTSHWEDIISLLISSPGLSQLNLNFRELQPQYVNNKSKRNTQIRINLRWFFDKYFDDLKEVNIYKASILSNKKEIINKLKVKDKFSNAFFERLNYYKHKILSQYKDQDYLQLTKKQIADMREELNFTINEGSSIGRNPEIVGIARIILPDFCFACKDIYEIQNRTFIHRQTGKLYLEIHHVIPFAHDKNGDILENMVKLCPACHKALSKNRAQEPYQKELIGNIISNSKQVDSYLENIITNNEDKVNFVYERLR</sequence>
<evidence type="ECO:0000313" key="4">
    <source>
        <dbReference type="EMBL" id="VZS00379.1"/>
    </source>
</evidence>
<gene>
    <name evidence="2" type="ORF">MF5295_00562</name>
    <name evidence="4" type="ORF">MF5582_00567</name>
    <name evidence="3" type="ORF">MF5583_00524</name>
</gene>
<evidence type="ECO:0000259" key="1">
    <source>
        <dbReference type="Pfam" id="PF01844"/>
    </source>
</evidence>
<dbReference type="AlphaFoldDB" id="A0A654IIE0"/>
<reference evidence="2" key="1">
    <citation type="submission" date="2019-11" db="EMBL/GenBank/DDBJ databases">
        <authorList>
            <person name="Falquet L."/>
            <person name="Falquet L."/>
        </authorList>
    </citation>
    <scope>NUCLEOTIDE SEQUENCE</scope>
    <source>
        <strain evidence="4">14/OD_0492</strain>
        <strain evidence="3">14/OD_0535</strain>
        <strain evidence="2">8756-13</strain>
    </source>
</reference>
<name>A0A654IIE0_9MOLU</name>
<dbReference type="Pfam" id="PF01844">
    <property type="entry name" value="HNH"/>
    <property type="match status" value="1"/>
</dbReference>
<dbReference type="REBASE" id="368182">
    <property type="entry name" value="Mfe535ORF523P"/>
</dbReference>
<dbReference type="Gene3D" id="1.10.30.50">
    <property type="match status" value="1"/>
</dbReference>
<organism evidence="2">
    <name type="scientific">Mycoplasma feriruminatoris</name>
    <dbReference type="NCBI Taxonomy" id="1179777"/>
    <lineage>
        <taxon>Bacteria</taxon>
        <taxon>Bacillati</taxon>
        <taxon>Mycoplasmatota</taxon>
        <taxon>Mollicutes</taxon>
        <taxon>Mycoplasmataceae</taxon>
        <taxon>Mycoplasma</taxon>
    </lineage>
</organism>
<feature type="domain" description="HNH" evidence="1">
    <location>
        <begin position="314"/>
        <end position="348"/>
    </location>
</feature>
<evidence type="ECO:0000313" key="2">
    <source>
        <dbReference type="EMBL" id="VZR97980.1"/>
    </source>
</evidence>
<dbReference type="EMBL" id="LR739235">
    <property type="protein sequence ID" value="VZR97980.1"/>
    <property type="molecule type" value="Genomic_DNA"/>
</dbReference>
<dbReference type="RefSeq" id="WP_347938177.1">
    <property type="nucleotide sequence ID" value="NZ_CP142077.1"/>
</dbReference>
<dbReference type="GO" id="GO:0008270">
    <property type="term" value="F:zinc ion binding"/>
    <property type="evidence" value="ECO:0007669"/>
    <property type="project" value="InterPro"/>
</dbReference>
<dbReference type="InterPro" id="IPR003615">
    <property type="entry name" value="HNH_nuc"/>
</dbReference>
<accession>A0A654IIE0</accession>
<dbReference type="EMBL" id="LR739236">
    <property type="protein sequence ID" value="VZS00279.1"/>
    <property type="molecule type" value="Genomic_DNA"/>
</dbReference>
<proteinExistence type="predicted"/>
<evidence type="ECO:0000313" key="3">
    <source>
        <dbReference type="EMBL" id="VZS00279.1"/>
    </source>
</evidence>
<dbReference type="EMBL" id="LR739237">
    <property type="protein sequence ID" value="VZS00379.1"/>
    <property type="molecule type" value="Genomic_DNA"/>
</dbReference>
<dbReference type="REBASE" id="368187">
    <property type="entry name" value="Mfe492ORF566P"/>
</dbReference>
<dbReference type="REBASE" id="368176">
    <property type="entry name" value="Mfe875613ORF561P"/>
</dbReference>